<evidence type="ECO:0000313" key="2">
    <source>
        <dbReference type="EMBL" id="WOK93901.1"/>
    </source>
</evidence>
<organism evidence="2 3">
    <name type="scientific">Canna indica</name>
    <name type="common">Indian-shot</name>
    <dbReference type="NCBI Taxonomy" id="4628"/>
    <lineage>
        <taxon>Eukaryota</taxon>
        <taxon>Viridiplantae</taxon>
        <taxon>Streptophyta</taxon>
        <taxon>Embryophyta</taxon>
        <taxon>Tracheophyta</taxon>
        <taxon>Spermatophyta</taxon>
        <taxon>Magnoliopsida</taxon>
        <taxon>Liliopsida</taxon>
        <taxon>Zingiberales</taxon>
        <taxon>Cannaceae</taxon>
        <taxon>Canna</taxon>
    </lineage>
</organism>
<dbReference type="EMBL" id="CP136890">
    <property type="protein sequence ID" value="WOK93901.1"/>
    <property type="molecule type" value="Genomic_DNA"/>
</dbReference>
<dbReference type="GO" id="GO:0016853">
    <property type="term" value="F:isomerase activity"/>
    <property type="evidence" value="ECO:0007669"/>
    <property type="project" value="UniProtKB-KW"/>
</dbReference>
<sequence>MRIRKRPNLSLASLPLSPPLPPPVPDPSQGQDGGKDNNGATGSSFFALLKKRVLLVHVSAVVADRLLRPRSHLLDLFCEPFPEACGLFLLISLPSIAQATIAPSSTASWPVEYRSASAMSDTPAATALSCSFCPADLDRLKEVSDFMTNNLHLQEEIKITGVKIFVNPYSELDEEEVKAEEEAKLANRSGSVGVGSRIGKYLNARTFMIADSAGKEGAESDKSSYQEEKSRCLECRVQ</sequence>
<evidence type="ECO:0000256" key="1">
    <source>
        <dbReference type="SAM" id="MobiDB-lite"/>
    </source>
</evidence>
<reference evidence="2 3" key="1">
    <citation type="submission" date="2023-10" db="EMBL/GenBank/DDBJ databases">
        <title>Chromosome-scale genome assembly provides insights into flower coloration mechanisms of Canna indica.</title>
        <authorList>
            <person name="Li C."/>
        </authorList>
    </citation>
    <scope>NUCLEOTIDE SEQUENCE [LARGE SCALE GENOMIC DNA]</scope>
    <source>
        <tissue evidence="2">Flower</tissue>
    </source>
</reference>
<feature type="compositionally biased region" description="Pro residues" evidence="1">
    <location>
        <begin position="16"/>
        <end position="26"/>
    </location>
</feature>
<keyword evidence="2" id="KW-0413">Isomerase</keyword>
<keyword evidence="3" id="KW-1185">Reference proteome</keyword>
<gene>
    <name evidence="2" type="ORF">Cni_G02602</name>
</gene>
<accession>A0AAQ3JQE6</accession>
<dbReference type="Proteomes" id="UP001327560">
    <property type="component" value="Chromosome 1"/>
</dbReference>
<name>A0AAQ3JQE6_9LILI</name>
<evidence type="ECO:0000313" key="3">
    <source>
        <dbReference type="Proteomes" id="UP001327560"/>
    </source>
</evidence>
<protein>
    <submittedName>
        <fullName evidence="2">Peptidyl-prolyl cis-trans isomerase CYP65</fullName>
    </submittedName>
</protein>
<proteinExistence type="predicted"/>
<dbReference type="AlphaFoldDB" id="A0AAQ3JQE6"/>
<feature type="region of interest" description="Disordered" evidence="1">
    <location>
        <begin position="1"/>
        <end position="37"/>
    </location>
</feature>
<feature type="region of interest" description="Disordered" evidence="1">
    <location>
        <begin position="213"/>
        <end position="238"/>
    </location>
</feature>